<dbReference type="OrthoDB" id="6620654at2759"/>
<evidence type="ECO:0000313" key="3">
    <source>
        <dbReference type="Proteomes" id="UP001152798"/>
    </source>
</evidence>
<evidence type="ECO:0008006" key="4">
    <source>
        <dbReference type="Google" id="ProtNLM"/>
    </source>
</evidence>
<accession>A0A9P0HVC8</accession>
<reference evidence="2" key="1">
    <citation type="submission" date="2022-01" db="EMBL/GenBank/DDBJ databases">
        <authorList>
            <person name="King R."/>
        </authorList>
    </citation>
    <scope>NUCLEOTIDE SEQUENCE</scope>
</reference>
<feature type="signal peptide" evidence="1">
    <location>
        <begin position="1"/>
        <end position="23"/>
    </location>
</feature>
<evidence type="ECO:0000256" key="1">
    <source>
        <dbReference type="SAM" id="SignalP"/>
    </source>
</evidence>
<organism evidence="2 3">
    <name type="scientific">Nezara viridula</name>
    <name type="common">Southern green stink bug</name>
    <name type="synonym">Cimex viridulus</name>
    <dbReference type="NCBI Taxonomy" id="85310"/>
    <lineage>
        <taxon>Eukaryota</taxon>
        <taxon>Metazoa</taxon>
        <taxon>Ecdysozoa</taxon>
        <taxon>Arthropoda</taxon>
        <taxon>Hexapoda</taxon>
        <taxon>Insecta</taxon>
        <taxon>Pterygota</taxon>
        <taxon>Neoptera</taxon>
        <taxon>Paraneoptera</taxon>
        <taxon>Hemiptera</taxon>
        <taxon>Heteroptera</taxon>
        <taxon>Panheteroptera</taxon>
        <taxon>Pentatomomorpha</taxon>
        <taxon>Pentatomoidea</taxon>
        <taxon>Pentatomidae</taxon>
        <taxon>Pentatominae</taxon>
        <taxon>Nezara</taxon>
    </lineage>
</organism>
<dbReference type="AlphaFoldDB" id="A0A9P0HVC8"/>
<dbReference type="Proteomes" id="UP001152798">
    <property type="component" value="Chromosome 7"/>
</dbReference>
<keyword evidence="1" id="KW-0732">Signal</keyword>
<protein>
    <recommendedName>
        <fullName evidence="4">Neuropeptide</fullName>
    </recommendedName>
</protein>
<gene>
    <name evidence="2" type="ORF">NEZAVI_LOCUS15652</name>
</gene>
<feature type="chain" id="PRO_5040203396" description="Neuropeptide" evidence="1">
    <location>
        <begin position="24"/>
        <end position="356"/>
    </location>
</feature>
<evidence type="ECO:0000313" key="2">
    <source>
        <dbReference type="EMBL" id="CAH1408052.1"/>
    </source>
</evidence>
<sequence>MYNSVSSLCLVLCVFVLSRTSLPLPIAELEIPDQSNDVSKINAPGSALEENDNDPPVYIMVPVVGDRSRRGADDRKVVNLDNVSYEVPTFIKFNESAKGDIEVSLIPNPDSNLPQAVPQNPNANGNGYGNNGAPNNNYCPPLNNNNNKSQPMQPVCLTLNIDNIFPPGKKISVTNSSEIKGTGAVLRIKFSDAKFDDCKSTDLLGAGLDQALRQRLDSQKKRKFNEDEEDEDSATTQVIDQKTLQELIFKILTSNKIPNSTAPTEEVVFLDKYTTEPSLSFLINPSVLQQISGKKTTVGTKRMTTLKSQSFNSPDFDSLLKTVEHITSTMPKEKLLSLLSSLINKAALNKEMSTNQ</sequence>
<name>A0A9P0HVC8_NEZVI</name>
<proteinExistence type="predicted"/>
<keyword evidence="3" id="KW-1185">Reference proteome</keyword>
<dbReference type="EMBL" id="OV725083">
    <property type="protein sequence ID" value="CAH1408052.1"/>
    <property type="molecule type" value="Genomic_DNA"/>
</dbReference>